<dbReference type="EMBL" id="KV428382">
    <property type="protein sequence ID" value="KZT32131.1"/>
    <property type="molecule type" value="Genomic_DNA"/>
</dbReference>
<keyword evidence="2" id="KW-1185">Reference proteome</keyword>
<reference evidence="1 2" key="1">
    <citation type="journal article" date="2016" name="Mol. Biol. Evol.">
        <title>Comparative Genomics of Early-Diverging Mushroom-Forming Fungi Provides Insights into the Origins of Lignocellulose Decay Capabilities.</title>
        <authorList>
            <person name="Nagy L.G."/>
            <person name="Riley R."/>
            <person name="Tritt A."/>
            <person name="Adam C."/>
            <person name="Daum C."/>
            <person name="Floudas D."/>
            <person name="Sun H."/>
            <person name="Yadav J.S."/>
            <person name="Pangilinan J."/>
            <person name="Larsson K.H."/>
            <person name="Matsuura K."/>
            <person name="Barry K."/>
            <person name="Labutti K."/>
            <person name="Kuo R."/>
            <person name="Ohm R.A."/>
            <person name="Bhattacharya S.S."/>
            <person name="Shirouzu T."/>
            <person name="Yoshinaga Y."/>
            <person name="Martin F.M."/>
            <person name="Grigoriev I.V."/>
            <person name="Hibbett D.S."/>
        </authorList>
    </citation>
    <scope>NUCLEOTIDE SEQUENCE [LARGE SCALE GENOMIC DNA]</scope>
    <source>
        <strain evidence="1 2">HHB10207 ss-3</strain>
    </source>
</reference>
<dbReference type="Proteomes" id="UP000076798">
    <property type="component" value="Unassembled WGS sequence"/>
</dbReference>
<protein>
    <submittedName>
        <fullName evidence="1">Uncharacterized protein</fullName>
    </submittedName>
</protein>
<name>A0A165XF80_9AGAM</name>
<evidence type="ECO:0000313" key="2">
    <source>
        <dbReference type="Proteomes" id="UP000076798"/>
    </source>
</evidence>
<sequence length="131" mass="14595">MVSSKPSASWQSLCSLLSETRARYRVHLKKSAKQPSLHLLGHSSLISAYTLLSPLAPHLLCCFTVGPFSECSSSSSRCLYLYPASSKQVLSSGRLRTTYSTKSQRNMGWEKEVSRKLILGEHRKCNWTGSI</sequence>
<accession>A0A165XF80</accession>
<gene>
    <name evidence="1" type="ORF">SISSUDRAFT_576633</name>
</gene>
<proteinExistence type="predicted"/>
<organism evidence="1 2">
    <name type="scientific">Sistotremastrum suecicum HHB10207 ss-3</name>
    <dbReference type="NCBI Taxonomy" id="1314776"/>
    <lineage>
        <taxon>Eukaryota</taxon>
        <taxon>Fungi</taxon>
        <taxon>Dikarya</taxon>
        <taxon>Basidiomycota</taxon>
        <taxon>Agaricomycotina</taxon>
        <taxon>Agaricomycetes</taxon>
        <taxon>Sistotremastrales</taxon>
        <taxon>Sistotremastraceae</taxon>
        <taxon>Sistotremastrum</taxon>
    </lineage>
</organism>
<dbReference type="AlphaFoldDB" id="A0A165XF80"/>
<evidence type="ECO:0000313" key="1">
    <source>
        <dbReference type="EMBL" id="KZT32131.1"/>
    </source>
</evidence>